<dbReference type="Proteomes" id="UP000184300">
    <property type="component" value="Unassembled WGS sequence"/>
</dbReference>
<keyword evidence="4" id="KW-1185">Reference proteome</keyword>
<protein>
    <submittedName>
        <fullName evidence="3">Uncharacterized protein</fullName>
    </submittedName>
</protein>
<dbReference type="GeneID" id="34465613"/>
<dbReference type="Pfam" id="PF13391">
    <property type="entry name" value="HNH_2"/>
    <property type="match status" value="1"/>
</dbReference>
<name>A0A1L9V9F9_ASPGL</name>
<dbReference type="EMBL" id="KV878910">
    <property type="protein sequence ID" value="OJJ80505.1"/>
    <property type="molecule type" value="Genomic_DNA"/>
</dbReference>
<feature type="domain" description="HNH nuclease" evidence="1">
    <location>
        <begin position="105"/>
        <end position="183"/>
    </location>
</feature>
<evidence type="ECO:0000313" key="4">
    <source>
        <dbReference type="Proteomes" id="UP000184300"/>
    </source>
</evidence>
<dbReference type="RefSeq" id="XP_022397203.1">
    <property type="nucleotide sequence ID" value="XM_022549353.1"/>
</dbReference>
<evidence type="ECO:0000313" key="3">
    <source>
        <dbReference type="EMBL" id="OJJ80505.1"/>
    </source>
</evidence>
<evidence type="ECO:0000259" key="1">
    <source>
        <dbReference type="Pfam" id="PF13391"/>
    </source>
</evidence>
<reference evidence="4" key="1">
    <citation type="journal article" date="2017" name="Genome Biol.">
        <title>Comparative genomics reveals high biological diversity and specific adaptations in the industrially and medically important fungal genus Aspergillus.</title>
        <authorList>
            <person name="de Vries R.P."/>
            <person name="Riley R."/>
            <person name="Wiebenga A."/>
            <person name="Aguilar-Osorio G."/>
            <person name="Amillis S."/>
            <person name="Uchima C.A."/>
            <person name="Anderluh G."/>
            <person name="Asadollahi M."/>
            <person name="Askin M."/>
            <person name="Barry K."/>
            <person name="Battaglia E."/>
            <person name="Bayram O."/>
            <person name="Benocci T."/>
            <person name="Braus-Stromeyer S.A."/>
            <person name="Caldana C."/>
            <person name="Canovas D."/>
            <person name="Cerqueira G.C."/>
            <person name="Chen F."/>
            <person name="Chen W."/>
            <person name="Choi C."/>
            <person name="Clum A."/>
            <person name="Dos Santos R.A."/>
            <person name="Damasio A.R."/>
            <person name="Diallinas G."/>
            <person name="Emri T."/>
            <person name="Fekete E."/>
            <person name="Flipphi M."/>
            <person name="Freyberg S."/>
            <person name="Gallo A."/>
            <person name="Gournas C."/>
            <person name="Habgood R."/>
            <person name="Hainaut M."/>
            <person name="Harispe M.L."/>
            <person name="Henrissat B."/>
            <person name="Hilden K.S."/>
            <person name="Hope R."/>
            <person name="Hossain A."/>
            <person name="Karabika E."/>
            <person name="Karaffa L."/>
            <person name="Karanyi Z."/>
            <person name="Krasevec N."/>
            <person name="Kuo A."/>
            <person name="Kusch H."/>
            <person name="LaButti K."/>
            <person name="Lagendijk E.L."/>
            <person name="Lapidus A."/>
            <person name="Levasseur A."/>
            <person name="Lindquist E."/>
            <person name="Lipzen A."/>
            <person name="Logrieco A.F."/>
            <person name="MacCabe A."/>
            <person name="Maekelae M.R."/>
            <person name="Malavazi I."/>
            <person name="Melin P."/>
            <person name="Meyer V."/>
            <person name="Mielnichuk N."/>
            <person name="Miskei M."/>
            <person name="Molnar A.P."/>
            <person name="Mule G."/>
            <person name="Ngan C.Y."/>
            <person name="Orejas M."/>
            <person name="Orosz E."/>
            <person name="Ouedraogo J.P."/>
            <person name="Overkamp K.M."/>
            <person name="Park H.-S."/>
            <person name="Perrone G."/>
            <person name="Piumi F."/>
            <person name="Punt P.J."/>
            <person name="Ram A.F."/>
            <person name="Ramon A."/>
            <person name="Rauscher S."/>
            <person name="Record E."/>
            <person name="Riano-Pachon D.M."/>
            <person name="Robert V."/>
            <person name="Roehrig J."/>
            <person name="Ruller R."/>
            <person name="Salamov A."/>
            <person name="Salih N.S."/>
            <person name="Samson R.A."/>
            <person name="Sandor E."/>
            <person name="Sanguinetti M."/>
            <person name="Schuetze T."/>
            <person name="Sepcic K."/>
            <person name="Shelest E."/>
            <person name="Sherlock G."/>
            <person name="Sophianopoulou V."/>
            <person name="Squina F.M."/>
            <person name="Sun H."/>
            <person name="Susca A."/>
            <person name="Todd R.B."/>
            <person name="Tsang A."/>
            <person name="Unkles S.E."/>
            <person name="van de Wiele N."/>
            <person name="van Rossen-Uffink D."/>
            <person name="Oliveira J.V."/>
            <person name="Vesth T.C."/>
            <person name="Visser J."/>
            <person name="Yu J.-H."/>
            <person name="Zhou M."/>
            <person name="Andersen M.R."/>
            <person name="Archer D.B."/>
            <person name="Baker S.E."/>
            <person name="Benoit I."/>
            <person name="Brakhage A.A."/>
            <person name="Braus G.H."/>
            <person name="Fischer R."/>
            <person name="Frisvad J.C."/>
            <person name="Goldman G.H."/>
            <person name="Houbraken J."/>
            <person name="Oakley B."/>
            <person name="Pocsi I."/>
            <person name="Scazzocchio C."/>
            <person name="Seiboth B."/>
            <person name="vanKuyk P.A."/>
            <person name="Wortman J."/>
            <person name="Dyer P.S."/>
            <person name="Grigoriev I.V."/>
        </authorList>
    </citation>
    <scope>NUCLEOTIDE SEQUENCE [LARGE SCALE GENOMIC DNA]</scope>
    <source>
        <strain evidence="4">CBS 516.65</strain>
    </source>
</reference>
<proteinExistence type="predicted"/>
<organism evidence="3 4">
    <name type="scientific">Aspergillus glaucus CBS 516.65</name>
    <dbReference type="NCBI Taxonomy" id="1160497"/>
    <lineage>
        <taxon>Eukaryota</taxon>
        <taxon>Fungi</taxon>
        <taxon>Dikarya</taxon>
        <taxon>Ascomycota</taxon>
        <taxon>Pezizomycotina</taxon>
        <taxon>Eurotiomycetes</taxon>
        <taxon>Eurotiomycetidae</taxon>
        <taxon>Eurotiales</taxon>
        <taxon>Aspergillaceae</taxon>
        <taxon>Aspergillus</taxon>
        <taxon>Aspergillus subgen. Aspergillus</taxon>
    </lineage>
</organism>
<accession>A0A1L9V9F9</accession>
<dbReference type="Pfam" id="PF25324">
    <property type="entry name" value="DUF7881"/>
    <property type="match status" value="1"/>
</dbReference>
<dbReference type="OrthoDB" id="2142759at2759"/>
<sequence length="287" mass="32182">MLHNAKRPHVSGYSWSDVHVYDAATQKYLGGVHQAGSITYANFDDMLRGILLVTIDHFSIRQKSTGNIVTSSADLVAPGDHQRGCNISGRASAFRDGIRGRDRKCMVSGGGGLLASSGVWTKLEAAHVFPLECESFWNEFGFSRWATNMDETMGISKINSVQNGLLMKRDLHSAFDQYFFSINPDDGYKIVSFAPDEDGIDGRVLEPACRDPANPDRVSDEILCWHFRQNGFPPGTDQIKTLSNEPYCKERFEMEMDMRLQYFARDEKASSSCCALHSWRVVYTDIP</sequence>
<dbReference type="STRING" id="1160497.A0A1L9V9F9"/>
<dbReference type="InterPro" id="IPR057203">
    <property type="entry name" value="DUF7881"/>
</dbReference>
<dbReference type="InterPro" id="IPR003615">
    <property type="entry name" value="HNH_nuc"/>
</dbReference>
<dbReference type="VEuPathDB" id="FungiDB:ASPGLDRAFT_69306"/>
<gene>
    <name evidence="3" type="ORF">ASPGLDRAFT_69306</name>
</gene>
<evidence type="ECO:0000259" key="2">
    <source>
        <dbReference type="Pfam" id="PF25324"/>
    </source>
</evidence>
<feature type="domain" description="DUF7881" evidence="2">
    <location>
        <begin position="15"/>
        <end position="80"/>
    </location>
</feature>
<dbReference type="AlphaFoldDB" id="A0A1L9V9F9"/>